<evidence type="ECO:0000259" key="7">
    <source>
        <dbReference type="PROSITE" id="PS50863"/>
    </source>
</evidence>
<dbReference type="InterPro" id="IPR044837">
    <property type="entry name" value="REM16-like"/>
</dbReference>
<feature type="domain" description="TF-B3" evidence="7">
    <location>
        <begin position="26"/>
        <end position="119"/>
    </location>
</feature>
<keyword evidence="2" id="KW-0805">Transcription regulation</keyword>
<evidence type="ECO:0000256" key="5">
    <source>
        <dbReference type="ARBA" id="ARBA00023242"/>
    </source>
</evidence>
<dbReference type="Gramene" id="OPUNC03G23950.1">
    <property type="protein sequence ID" value="OPUNC03G23950.1"/>
    <property type="gene ID" value="OPUNC03G23950"/>
</dbReference>
<evidence type="ECO:0000256" key="2">
    <source>
        <dbReference type="ARBA" id="ARBA00023015"/>
    </source>
</evidence>
<dbReference type="AlphaFoldDB" id="A0A0E0KGC9"/>
<dbReference type="STRING" id="4537.A0A0E0KGC9"/>
<feature type="region of interest" description="Disordered" evidence="6">
    <location>
        <begin position="367"/>
        <end position="413"/>
    </location>
</feature>
<evidence type="ECO:0000256" key="3">
    <source>
        <dbReference type="ARBA" id="ARBA00023125"/>
    </source>
</evidence>
<feature type="domain" description="TF-B3" evidence="7">
    <location>
        <begin position="444"/>
        <end position="539"/>
    </location>
</feature>
<dbReference type="InterPro" id="IPR003340">
    <property type="entry name" value="B3_DNA-bd"/>
</dbReference>
<dbReference type="Gene3D" id="2.40.330.10">
    <property type="entry name" value="DNA-binding pseudobarrel domain"/>
    <property type="match status" value="3"/>
</dbReference>
<reference evidence="8" key="2">
    <citation type="submission" date="2018-05" db="EMBL/GenBank/DDBJ databases">
        <title>OpunRS2 (Oryza punctata Reference Sequence Version 2).</title>
        <authorList>
            <person name="Zhang J."/>
            <person name="Kudrna D."/>
            <person name="Lee S."/>
            <person name="Talag J."/>
            <person name="Welchert J."/>
            <person name="Wing R.A."/>
        </authorList>
    </citation>
    <scope>NUCLEOTIDE SEQUENCE [LARGE SCALE GENOMIC DNA]</scope>
</reference>
<protein>
    <recommendedName>
        <fullName evidence="7">TF-B3 domain-containing protein</fullName>
    </recommendedName>
</protein>
<feature type="domain" description="TF-B3" evidence="7">
    <location>
        <begin position="284"/>
        <end position="344"/>
    </location>
</feature>
<keyword evidence="5" id="KW-0539">Nucleus</keyword>
<feature type="compositionally biased region" description="Basic and acidic residues" evidence="6">
    <location>
        <begin position="367"/>
        <end position="378"/>
    </location>
</feature>
<dbReference type="PROSITE" id="PS50863">
    <property type="entry name" value="B3"/>
    <property type="match status" value="3"/>
</dbReference>
<dbReference type="eggNOG" id="ENOG502QSIS">
    <property type="taxonomic scope" value="Eukaryota"/>
</dbReference>
<evidence type="ECO:0000313" key="8">
    <source>
        <dbReference type="EnsemblPlants" id="OPUNC03G23950.1"/>
    </source>
</evidence>
<dbReference type="HOGENOM" id="CLU_015069_8_2_1"/>
<dbReference type="GO" id="GO:0003677">
    <property type="term" value="F:DNA binding"/>
    <property type="evidence" value="ECO:0007669"/>
    <property type="project" value="UniProtKB-KW"/>
</dbReference>
<name>A0A0E0KGC9_ORYPU</name>
<dbReference type="Proteomes" id="UP000026962">
    <property type="component" value="Chromosome 3"/>
</dbReference>
<dbReference type="PANTHER" id="PTHR31391:SF23">
    <property type="entry name" value="B3 DOMAIN-CONTAINING PROTEIN OS03G0619800"/>
    <property type="match status" value="1"/>
</dbReference>
<dbReference type="SUPFAM" id="SSF101936">
    <property type="entry name" value="DNA-binding pseudobarrel domain"/>
    <property type="match status" value="3"/>
</dbReference>
<dbReference type="CDD" id="cd10017">
    <property type="entry name" value="B3_DNA"/>
    <property type="match status" value="3"/>
</dbReference>
<dbReference type="InterPro" id="IPR015300">
    <property type="entry name" value="DNA-bd_pseudobarrel_sf"/>
</dbReference>
<evidence type="ECO:0000256" key="6">
    <source>
        <dbReference type="SAM" id="MobiDB-lite"/>
    </source>
</evidence>
<dbReference type="EnsemblPlants" id="OPUNC03G23950.1">
    <property type="protein sequence ID" value="OPUNC03G23950.1"/>
    <property type="gene ID" value="OPUNC03G23950"/>
</dbReference>
<sequence>MAGSGSCMKKSCVCCQRYLEHLGGKMSCFLRRMTASSRRSMIMPYKFVNHFGGDVSGTIKLQSPNGILYVVEVTECKNKTVLKCGWEAFVDAHHIEENDSLLFRHIENSHFEVLIFDSDDCEKVFSCAGIGNTCNSIQEKSSSSCDDTAESSESEGFARNQKGSFSHRRRTANLASSSEDSGKSFVKLFAYMLNFGKIRIIILKFLVKFCTGEDSPSEHESVESGDLETSQEPYVLSRRTYLSEIQKEKVDALIQEIQPETTVFVAIMRRSNVQLPTPFLRPCKSKKWHPRFYKRKDARMNILRGSWVEFVKDNRVQEQDICVFVPAKDARRNFTFTVHLLRLAAAYSWGGTGVDRASSSLGRTDVKSASEISIKEEPIDQEENVSSKNRNGVSDESEEDEDSKGPADPPYIVPCKSRLSQLQKKIVEEKVRSIQSKLPVYVAIMKKSNVERTASRCQLELGARFAAAVRLPDRRQTVVLQRMGERWATVMQIRSRTRRLLITGWHRFVRDNHLRVGDICLLELKTHERRLTMAVHPIFREHCC</sequence>
<keyword evidence="9" id="KW-1185">Reference proteome</keyword>
<evidence type="ECO:0000256" key="1">
    <source>
        <dbReference type="ARBA" id="ARBA00004123"/>
    </source>
</evidence>
<keyword evidence="3" id="KW-0238">DNA-binding</keyword>
<proteinExistence type="predicted"/>
<reference evidence="8" key="1">
    <citation type="submission" date="2015-04" db="UniProtKB">
        <authorList>
            <consortium name="EnsemblPlants"/>
        </authorList>
    </citation>
    <scope>IDENTIFICATION</scope>
</reference>
<keyword evidence="4" id="KW-0804">Transcription</keyword>
<feature type="region of interest" description="Disordered" evidence="6">
    <location>
        <begin position="140"/>
        <end position="173"/>
    </location>
</feature>
<dbReference type="PANTHER" id="PTHR31391">
    <property type="entry name" value="B3 DOMAIN-CONTAINING PROTEIN OS11G0197600-RELATED"/>
    <property type="match status" value="1"/>
</dbReference>
<dbReference type="Pfam" id="PF02362">
    <property type="entry name" value="B3"/>
    <property type="match status" value="3"/>
</dbReference>
<evidence type="ECO:0000313" key="9">
    <source>
        <dbReference type="Proteomes" id="UP000026962"/>
    </source>
</evidence>
<organism evidence="8">
    <name type="scientific">Oryza punctata</name>
    <name type="common">Red rice</name>
    <dbReference type="NCBI Taxonomy" id="4537"/>
    <lineage>
        <taxon>Eukaryota</taxon>
        <taxon>Viridiplantae</taxon>
        <taxon>Streptophyta</taxon>
        <taxon>Embryophyta</taxon>
        <taxon>Tracheophyta</taxon>
        <taxon>Spermatophyta</taxon>
        <taxon>Magnoliopsida</taxon>
        <taxon>Liliopsida</taxon>
        <taxon>Poales</taxon>
        <taxon>Poaceae</taxon>
        <taxon>BOP clade</taxon>
        <taxon>Oryzoideae</taxon>
        <taxon>Oryzeae</taxon>
        <taxon>Oryzinae</taxon>
        <taxon>Oryza</taxon>
    </lineage>
</organism>
<dbReference type="OMA" id="IFREQCC"/>
<accession>A0A0E0KGC9</accession>
<dbReference type="SMART" id="SM01019">
    <property type="entry name" value="B3"/>
    <property type="match status" value="3"/>
</dbReference>
<dbReference type="GO" id="GO:0005634">
    <property type="term" value="C:nucleus"/>
    <property type="evidence" value="ECO:0007669"/>
    <property type="project" value="UniProtKB-SubCell"/>
</dbReference>
<evidence type="ECO:0000256" key="4">
    <source>
        <dbReference type="ARBA" id="ARBA00023163"/>
    </source>
</evidence>
<comment type="subcellular location">
    <subcellularLocation>
        <location evidence="1">Nucleus</location>
    </subcellularLocation>
</comment>